<keyword evidence="1" id="KW-1133">Transmembrane helix</keyword>
<name>A0A0C3E4K0_9AGAM</name>
<dbReference type="InParanoid" id="A0A0C3E4K0"/>
<reference evidence="2 3" key="1">
    <citation type="submission" date="2014-04" db="EMBL/GenBank/DDBJ databases">
        <authorList>
            <consortium name="DOE Joint Genome Institute"/>
            <person name="Kuo A."/>
            <person name="Kohler A."/>
            <person name="Nagy L.G."/>
            <person name="Floudas D."/>
            <person name="Copeland A."/>
            <person name="Barry K.W."/>
            <person name="Cichocki N."/>
            <person name="Veneault-Fourrey C."/>
            <person name="LaButti K."/>
            <person name="Lindquist E.A."/>
            <person name="Lipzen A."/>
            <person name="Lundell T."/>
            <person name="Morin E."/>
            <person name="Murat C."/>
            <person name="Sun H."/>
            <person name="Tunlid A."/>
            <person name="Henrissat B."/>
            <person name="Grigoriev I.V."/>
            <person name="Hibbett D.S."/>
            <person name="Martin F."/>
            <person name="Nordberg H.P."/>
            <person name="Cantor M.N."/>
            <person name="Hua S.X."/>
        </authorList>
    </citation>
    <scope>NUCLEOTIDE SEQUENCE [LARGE SCALE GENOMIC DNA]</scope>
    <source>
        <strain evidence="2 3">Foug A</strain>
    </source>
</reference>
<dbReference type="AlphaFoldDB" id="A0A0C3E4K0"/>
<sequence>MAYPTASVVGCQLDCVRDFVLNFYCMGIWARNANKQRFLFAGVVPIFEDSLEYFTMATVLLTAGLTIVHPTIYIMVSPTGFLCLWHTPGPASMNLQLTSHPQAQAN</sequence>
<dbReference type="Proteomes" id="UP000053989">
    <property type="component" value="Unassembled WGS sequence"/>
</dbReference>
<keyword evidence="1" id="KW-0812">Transmembrane</keyword>
<evidence type="ECO:0000256" key="1">
    <source>
        <dbReference type="SAM" id="Phobius"/>
    </source>
</evidence>
<dbReference type="HOGENOM" id="CLU_2224765_0_0_1"/>
<protein>
    <submittedName>
        <fullName evidence="2">Uncharacterized protein</fullName>
    </submittedName>
</protein>
<accession>A0A0C3E4K0</accession>
<keyword evidence="3" id="KW-1185">Reference proteome</keyword>
<feature type="transmembrane region" description="Helical" evidence="1">
    <location>
        <begin position="53"/>
        <end position="76"/>
    </location>
</feature>
<gene>
    <name evidence="2" type="ORF">SCLCIDRAFT_8940</name>
</gene>
<keyword evidence="1" id="KW-0472">Membrane</keyword>
<organism evidence="2 3">
    <name type="scientific">Scleroderma citrinum Foug A</name>
    <dbReference type="NCBI Taxonomy" id="1036808"/>
    <lineage>
        <taxon>Eukaryota</taxon>
        <taxon>Fungi</taxon>
        <taxon>Dikarya</taxon>
        <taxon>Basidiomycota</taxon>
        <taxon>Agaricomycotina</taxon>
        <taxon>Agaricomycetes</taxon>
        <taxon>Agaricomycetidae</taxon>
        <taxon>Boletales</taxon>
        <taxon>Sclerodermatineae</taxon>
        <taxon>Sclerodermataceae</taxon>
        <taxon>Scleroderma</taxon>
    </lineage>
</organism>
<evidence type="ECO:0000313" key="2">
    <source>
        <dbReference type="EMBL" id="KIM62961.1"/>
    </source>
</evidence>
<evidence type="ECO:0000313" key="3">
    <source>
        <dbReference type="Proteomes" id="UP000053989"/>
    </source>
</evidence>
<proteinExistence type="predicted"/>
<dbReference type="EMBL" id="KN822038">
    <property type="protein sequence ID" value="KIM62961.1"/>
    <property type="molecule type" value="Genomic_DNA"/>
</dbReference>
<reference evidence="3" key="2">
    <citation type="submission" date="2015-01" db="EMBL/GenBank/DDBJ databases">
        <title>Evolutionary Origins and Diversification of the Mycorrhizal Mutualists.</title>
        <authorList>
            <consortium name="DOE Joint Genome Institute"/>
            <consortium name="Mycorrhizal Genomics Consortium"/>
            <person name="Kohler A."/>
            <person name="Kuo A."/>
            <person name="Nagy L.G."/>
            <person name="Floudas D."/>
            <person name="Copeland A."/>
            <person name="Barry K.W."/>
            <person name="Cichocki N."/>
            <person name="Veneault-Fourrey C."/>
            <person name="LaButti K."/>
            <person name="Lindquist E.A."/>
            <person name="Lipzen A."/>
            <person name="Lundell T."/>
            <person name="Morin E."/>
            <person name="Murat C."/>
            <person name="Riley R."/>
            <person name="Ohm R."/>
            <person name="Sun H."/>
            <person name="Tunlid A."/>
            <person name="Henrissat B."/>
            <person name="Grigoriev I.V."/>
            <person name="Hibbett D.S."/>
            <person name="Martin F."/>
        </authorList>
    </citation>
    <scope>NUCLEOTIDE SEQUENCE [LARGE SCALE GENOMIC DNA]</scope>
    <source>
        <strain evidence="3">Foug A</strain>
    </source>
</reference>